<protein>
    <submittedName>
        <fullName evidence="1">Uncharacterized protein</fullName>
    </submittedName>
</protein>
<feature type="non-terminal residue" evidence="1">
    <location>
        <position position="136"/>
    </location>
</feature>
<accession>A0A7J9C1M7</accession>
<name>A0A7J9C1M7_GOSGO</name>
<comment type="caution">
    <text evidence="1">The sequence shown here is derived from an EMBL/GenBank/DDBJ whole genome shotgun (WGS) entry which is preliminary data.</text>
</comment>
<dbReference type="EMBL" id="JABEZY010000007">
    <property type="protein sequence ID" value="MBA0742294.1"/>
    <property type="molecule type" value="Genomic_DNA"/>
</dbReference>
<evidence type="ECO:0000313" key="2">
    <source>
        <dbReference type="Proteomes" id="UP000593579"/>
    </source>
</evidence>
<organism evidence="1 2">
    <name type="scientific">Gossypium gossypioides</name>
    <name type="common">Mexican cotton</name>
    <name type="synonym">Selera gossypioides</name>
    <dbReference type="NCBI Taxonomy" id="34282"/>
    <lineage>
        <taxon>Eukaryota</taxon>
        <taxon>Viridiplantae</taxon>
        <taxon>Streptophyta</taxon>
        <taxon>Embryophyta</taxon>
        <taxon>Tracheophyta</taxon>
        <taxon>Spermatophyta</taxon>
        <taxon>Magnoliopsida</taxon>
        <taxon>eudicotyledons</taxon>
        <taxon>Gunneridae</taxon>
        <taxon>Pentapetalae</taxon>
        <taxon>rosids</taxon>
        <taxon>malvids</taxon>
        <taxon>Malvales</taxon>
        <taxon>Malvaceae</taxon>
        <taxon>Malvoideae</taxon>
        <taxon>Gossypium</taxon>
    </lineage>
</organism>
<evidence type="ECO:0000313" key="1">
    <source>
        <dbReference type="EMBL" id="MBA0742294.1"/>
    </source>
</evidence>
<dbReference type="Proteomes" id="UP000593579">
    <property type="component" value="Unassembled WGS sequence"/>
</dbReference>
<dbReference type="OrthoDB" id="605328at2759"/>
<proteinExistence type="predicted"/>
<dbReference type="AlphaFoldDB" id="A0A7J9C1M7"/>
<sequence length="136" mass="16240">MIFQSCNGLHLCISWKRFFIYNPTTKKFKWFFVPSPECKDRRLLAISLAFDPLKSTHHKLVLRGIGILGSLEAIRNLQLLKYNIFEMVEDHSDWYLKYSLDLKPQINIVSSNPKDISFFVQFNPRKETRYSWYLNM</sequence>
<keyword evidence="2" id="KW-1185">Reference proteome</keyword>
<reference evidence="1 2" key="1">
    <citation type="journal article" date="2019" name="Genome Biol. Evol.">
        <title>Insights into the evolution of the New World diploid cottons (Gossypium, subgenus Houzingenia) based on genome sequencing.</title>
        <authorList>
            <person name="Grover C.E."/>
            <person name="Arick M.A. 2nd"/>
            <person name="Thrash A."/>
            <person name="Conover J.L."/>
            <person name="Sanders W.S."/>
            <person name="Peterson D.G."/>
            <person name="Frelichowski J.E."/>
            <person name="Scheffler J.A."/>
            <person name="Scheffler B.E."/>
            <person name="Wendel J.F."/>
        </authorList>
    </citation>
    <scope>NUCLEOTIDE SEQUENCE [LARGE SCALE GENOMIC DNA]</scope>
    <source>
        <strain evidence="1">5</strain>
        <tissue evidence="1">Leaf</tissue>
    </source>
</reference>
<gene>
    <name evidence="1" type="ORF">Gogos_015363</name>
</gene>